<dbReference type="SMART" id="SM00256">
    <property type="entry name" value="FBOX"/>
    <property type="match status" value="1"/>
</dbReference>
<reference evidence="2" key="1">
    <citation type="submission" date="2022-08" db="EMBL/GenBank/DDBJ databases">
        <authorList>
            <consortium name="DOE Joint Genome Institute"/>
            <person name="Min B."/>
            <person name="Riley R."/>
            <person name="Sierra-Patev S."/>
            <person name="Naranjo-Ortiz M."/>
            <person name="Looney B."/>
            <person name="Konkel Z."/>
            <person name="Slot J.C."/>
            <person name="Sakamoto Y."/>
            <person name="Steenwyk J.L."/>
            <person name="Rokas A."/>
            <person name="Carro J."/>
            <person name="Camarero S."/>
            <person name="Ferreira P."/>
            <person name="Molpeceres G."/>
            <person name="Ruiz-Duenas F.J."/>
            <person name="Serrano A."/>
            <person name="Henrissat B."/>
            <person name="Drula E."/>
            <person name="Hughes K.W."/>
            <person name="Mata J.L."/>
            <person name="Ishikawa N.K."/>
            <person name="Vargas-Isla R."/>
            <person name="Ushijima S."/>
            <person name="Smith C.A."/>
            <person name="Ahrendt S."/>
            <person name="Andreopoulos W."/>
            <person name="He G."/>
            <person name="Labutti K."/>
            <person name="Lipzen A."/>
            <person name="Ng V."/>
            <person name="Sandor L."/>
            <person name="Barry K."/>
            <person name="Martinez A.T."/>
            <person name="Xiao Y."/>
            <person name="Gibbons J.G."/>
            <person name="Terashima K."/>
            <person name="Hibbett D.S."/>
            <person name="Grigoriev I.V."/>
        </authorList>
    </citation>
    <scope>NUCLEOTIDE SEQUENCE</scope>
    <source>
        <strain evidence="2">Sp2 HRB7682 ss15</strain>
    </source>
</reference>
<dbReference type="AlphaFoldDB" id="A0A9W9A7E8"/>
<protein>
    <recommendedName>
        <fullName evidence="1">F-box domain-containing protein</fullName>
    </recommendedName>
</protein>
<dbReference type="Proteomes" id="UP001150238">
    <property type="component" value="Unassembled WGS sequence"/>
</dbReference>
<proteinExistence type="predicted"/>
<reference evidence="2" key="2">
    <citation type="journal article" date="2023" name="Proc. Natl. Acad. Sci. U.S.A.">
        <title>A global phylogenomic analysis of the shiitake genus Lentinula.</title>
        <authorList>
            <person name="Sierra-Patev S."/>
            <person name="Min B."/>
            <person name="Naranjo-Ortiz M."/>
            <person name="Looney B."/>
            <person name="Konkel Z."/>
            <person name="Slot J.C."/>
            <person name="Sakamoto Y."/>
            <person name="Steenwyk J.L."/>
            <person name="Rokas A."/>
            <person name="Carro J."/>
            <person name="Camarero S."/>
            <person name="Ferreira P."/>
            <person name="Molpeceres G."/>
            <person name="Ruiz-Duenas F.J."/>
            <person name="Serrano A."/>
            <person name="Henrissat B."/>
            <person name="Drula E."/>
            <person name="Hughes K.W."/>
            <person name="Mata J.L."/>
            <person name="Ishikawa N.K."/>
            <person name="Vargas-Isla R."/>
            <person name="Ushijima S."/>
            <person name="Smith C.A."/>
            <person name="Donoghue J."/>
            <person name="Ahrendt S."/>
            <person name="Andreopoulos W."/>
            <person name="He G."/>
            <person name="LaButti K."/>
            <person name="Lipzen A."/>
            <person name="Ng V."/>
            <person name="Riley R."/>
            <person name="Sandor L."/>
            <person name="Barry K."/>
            <person name="Martinez A.T."/>
            <person name="Xiao Y."/>
            <person name="Gibbons J.G."/>
            <person name="Terashima K."/>
            <person name="Grigoriev I.V."/>
            <person name="Hibbett D."/>
        </authorList>
    </citation>
    <scope>NUCLEOTIDE SEQUENCE</scope>
    <source>
        <strain evidence="2">Sp2 HRB7682 ss15</strain>
    </source>
</reference>
<dbReference type="InterPro" id="IPR001810">
    <property type="entry name" value="F-box_dom"/>
</dbReference>
<accession>A0A9W9A7E8</accession>
<dbReference type="PROSITE" id="PS50181">
    <property type="entry name" value="FBOX"/>
    <property type="match status" value="1"/>
</dbReference>
<dbReference type="SUPFAM" id="SSF81383">
    <property type="entry name" value="F-box domain"/>
    <property type="match status" value="1"/>
</dbReference>
<dbReference type="InterPro" id="IPR036047">
    <property type="entry name" value="F-box-like_dom_sf"/>
</dbReference>
<feature type="domain" description="F-box" evidence="1">
    <location>
        <begin position="3"/>
        <end position="49"/>
    </location>
</feature>
<sequence>MSPAKLLNLPEDILIYIFTFLNLPDILYIRQTCRRLNDTGNLKIVWLHTWETHILRKWYPFPTISSELIETNSQKCKRYKGRMSIQNMSRAELEQRTRHAYRLGKRWLDEYPSRTNSHDSTVKTFSSLLPHRDIRWVVSPSIAITDIRFVRSVRRPSSKLDAGPADESILVLSVSKGIWSVITIWDVPIFLHGNDNNEPRPRKCAEWSLKGGLFTGLCLSRDHGSEADLAVSVVCEGRHEIDLFNISDVGELLPICTVPSVPMRASTLGEEANTHSQAMQPMKPMTLSGSLLAMSDDTASTVIYNWKTGAFAVLEHEEDEIGVWKHDHVIQVVFAYRSVLVVRARSLHLFPEPELYLASPSSVANPNFLTSPGLPNIYSPIANHSFGWVDGVSVVSMYPDCSVCFHPGTLKILVRLQSDNPWMSNEHSLDLYELSLNPNFVSTPAPEHEQMYATECPYQFPPTCTSRVISSRGPLRCTDLILGRCGTAMWIKPGDRATHGLLASDTYDAYTYVARLGGLESEIVTMGGGATESLVAGIFPGPLNPDEDVRTRKIYTNVSKNWTALDYDEAIGRVVLGDATGCVRILEL</sequence>
<comment type="caution">
    <text evidence="2">The sequence shown here is derived from an EMBL/GenBank/DDBJ whole genome shotgun (WGS) entry which is preliminary data.</text>
</comment>
<evidence type="ECO:0000259" key="1">
    <source>
        <dbReference type="PROSITE" id="PS50181"/>
    </source>
</evidence>
<evidence type="ECO:0000313" key="2">
    <source>
        <dbReference type="EMBL" id="KAJ4475332.1"/>
    </source>
</evidence>
<evidence type="ECO:0000313" key="3">
    <source>
        <dbReference type="Proteomes" id="UP001150238"/>
    </source>
</evidence>
<dbReference type="Pfam" id="PF00646">
    <property type="entry name" value="F-box"/>
    <property type="match status" value="1"/>
</dbReference>
<dbReference type="Gene3D" id="1.20.1280.50">
    <property type="match status" value="1"/>
</dbReference>
<name>A0A9W9A7E8_9AGAR</name>
<gene>
    <name evidence="2" type="ORF">C8J55DRAFT_126951</name>
</gene>
<dbReference type="EMBL" id="JANVFS010000022">
    <property type="protein sequence ID" value="KAJ4475332.1"/>
    <property type="molecule type" value="Genomic_DNA"/>
</dbReference>
<organism evidence="2 3">
    <name type="scientific">Lentinula lateritia</name>
    <dbReference type="NCBI Taxonomy" id="40482"/>
    <lineage>
        <taxon>Eukaryota</taxon>
        <taxon>Fungi</taxon>
        <taxon>Dikarya</taxon>
        <taxon>Basidiomycota</taxon>
        <taxon>Agaricomycotina</taxon>
        <taxon>Agaricomycetes</taxon>
        <taxon>Agaricomycetidae</taxon>
        <taxon>Agaricales</taxon>
        <taxon>Marasmiineae</taxon>
        <taxon>Omphalotaceae</taxon>
        <taxon>Lentinula</taxon>
    </lineage>
</organism>